<accession>A0A1L7RBQ4</accession>
<reference evidence="1" key="1">
    <citation type="submission" date="2014-07" db="EMBL/GenBank/DDBJ databases">
        <authorList>
            <person name="Zhang J.E."/>
            <person name="Yang H."/>
            <person name="Guo J."/>
            <person name="Deng Z."/>
            <person name="Luo H."/>
            <person name="Luo M."/>
            <person name="Zhao B."/>
        </authorList>
    </citation>
    <scope>NUCLEOTIDE SEQUENCE</scope>
    <source>
        <strain evidence="1">AM4</strain>
    </source>
</reference>
<dbReference type="AlphaFoldDB" id="A0A1L7RBQ4"/>
<proteinExistence type="predicted"/>
<protein>
    <submittedName>
        <fullName evidence="1">Uncharacterized protein</fullName>
    </submittedName>
</protein>
<dbReference type="EMBL" id="LK995500">
    <property type="protein sequence ID" value="CED91321.1"/>
    <property type="molecule type" value="Genomic_DNA"/>
</dbReference>
<name>A0A1L7RBQ4_9ACTO</name>
<gene>
    <name evidence="1" type="ORF">AAM4_1489</name>
</gene>
<organism evidence="1">
    <name type="scientific">Actinomyces succiniciruminis</name>
    <dbReference type="NCBI Taxonomy" id="1522002"/>
    <lineage>
        <taxon>Bacteria</taxon>
        <taxon>Bacillati</taxon>
        <taxon>Actinomycetota</taxon>
        <taxon>Actinomycetes</taxon>
        <taxon>Actinomycetales</taxon>
        <taxon>Actinomycetaceae</taxon>
        <taxon>Actinomyces</taxon>
    </lineage>
</organism>
<dbReference type="RefSeq" id="WP_210580139.1">
    <property type="nucleotide sequence ID" value="NZ_LK995500.1"/>
</dbReference>
<evidence type="ECO:0000313" key="1">
    <source>
        <dbReference type="EMBL" id="CED91321.1"/>
    </source>
</evidence>
<sequence>MTKTTTLSFAQQLLLMEAVDEMAAHVRDRVAAGDTAMQDTLDEIETVQALIEAGTIQTTTTRTPKEAA</sequence>